<dbReference type="Proteomes" id="UP000193834">
    <property type="component" value="Unassembled WGS sequence"/>
</dbReference>
<gene>
    <name evidence="1" type="ORF">SAMN06295960_4164</name>
</gene>
<keyword evidence="2" id="KW-1185">Reference proteome</keyword>
<dbReference type="AlphaFoldDB" id="A0A1X7LTX0"/>
<sequence length="99" mass="11595">MKPKKFKNLTLCDSYPHSPVTSIKSAKHIYRKIVQVYDSREDVHECYKSNHMYQAIQHIGEETLLIVVHLDSKWWTPWKGSVTEDVYYYNEESGSASSI</sequence>
<dbReference type="RefSeq" id="WP_085497602.1">
    <property type="nucleotide sequence ID" value="NZ_FXAZ01000007.1"/>
</dbReference>
<proteinExistence type="predicted"/>
<dbReference type="STRING" id="1852522.SAMN06295960_4164"/>
<evidence type="ECO:0000313" key="2">
    <source>
        <dbReference type="Proteomes" id="UP000193834"/>
    </source>
</evidence>
<dbReference type="EMBL" id="FXAZ01000007">
    <property type="protein sequence ID" value="SMG56589.1"/>
    <property type="molecule type" value="Genomic_DNA"/>
</dbReference>
<dbReference type="OrthoDB" id="2618498at2"/>
<reference evidence="1 2" key="1">
    <citation type="submission" date="2017-04" db="EMBL/GenBank/DDBJ databases">
        <authorList>
            <person name="Afonso C.L."/>
            <person name="Miller P.J."/>
            <person name="Scott M.A."/>
            <person name="Spackman E."/>
            <person name="Goraichik I."/>
            <person name="Dimitrov K.M."/>
            <person name="Suarez D.L."/>
            <person name="Swayne D.E."/>
        </authorList>
    </citation>
    <scope>NUCLEOTIDE SEQUENCE [LARGE SCALE GENOMIC DNA]</scope>
    <source>
        <strain evidence="1 2">11</strain>
    </source>
</reference>
<evidence type="ECO:0000313" key="1">
    <source>
        <dbReference type="EMBL" id="SMG56589.1"/>
    </source>
</evidence>
<name>A0A1X7LTX0_9BACL</name>
<accession>A0A1X7LTX0</accession>
<protein>
    <submittedName>
        <fullName evidence="1">Uncharacterized protein</fullName>
    </submittedName>
</protein>
<organism evidence="1 2">
    <name type="scientific">Paenibacillus aquistagni</name>
    <dbReference type="NCBI Taxonomy" id="1852522"/>
    <lineage>
        <taxon>Bacteria</taxon>
        <taxon>Bacillati</taxon>
        <taxon>Bacillota</taxon>
        <taxon>Bacilli</taxon>
        <taxon>Bacillales</taxon>
        <taxon>Paenibacillaceae</taxon>
        <taxon>Paenibacillus</taxon>
    </lineage>
</organism>